<proteinExistence type="predicted"/>
<comment type="subcellular location">
    <subcellularLocation>
        <location evidence="1">Secreted</location>
        <location evidence="1">Extracellular space</location>
    </subcellularLocation>
</comment>
<keyword evidence="5" id="KW-0378">Hydrolase</keyword>
<feature type="chain" id="PRO_5010240906" description="chymotrypsin" evidence="10">
    <location>
        <begin position="19"/>
        <end position="294"/>
    </location>
</feature>
<dbReference type="KEGG" id="dord:106002316"/>
<evidence type="ECO:0000313" key="13">
    <source>
        <dbReference type="RefSeq" id="XP_012892665.1"/>
    </source>
</evidence>
<dbReference type="InParanoid" id="A0A1S3GVG1"/>
<dbReference type="GO" id="GO:0006508">
    <property type="term" value="P:proteolysis"/>
    <property type="evidence" value="ECO:0007669"/>
    <property type="project" value="UniProtKB-KW"/>
</dbReference>
<evidence type="ECO:0000256" key="5">
    <source>
        <dbReference type="ARBA" id="ARBA00022801"/>
    </source>
</evidence>
<dbReference type="Gene3D" id="2.40.10.10">
    <property type="entry name" value="Trypsin-like serine proteases"/>
    <property type="match status" value="1"/>
</dbReference>
<evidence type="ECO:0000256" key="10">
    <source>
        <dbReference type="SAM" id="SignalP"/>
    </source>
</evidence>
<evidence type="ECO:0000256" key="2">
    <source>
        <dbReference type="ARBA" id="ARBA00022525"/>
    </source>
</evidence>
<dbReference type="GO" id="GO:0004252">
    <property type="term" value="F:serine-type endopeptidase activity"/>
    <property type="evidence" value="ECO:0007669"/>
    <property type="project" value="UniProtKB-EC"/>
</dbReference>
<keyword evidence="12" id="KW-1185">Reference proteome</keyword>
<keyword evidence="3" id="KW-0645">Protease</keyword>
<sequence length="294" mass="31118">MLGLWLLGCWAVLGAAFAGQEGELSGAQESEFSDQDPARLTLSCTCGIPGCGIPAIPPKLSGLPRVIGGEDAVPGSWPWMVSLRIPGDIHSCAGVLISEEWVLTAAHCMLEPVEKVVVGLFNLNDNGKNVQVLTIAQVFVHPNASVIPVHDDIALLKLATPARFTDTVSAVCLVCDEADFPPGTLCVITGWGHRQHNTENSPTLQQAVLPLVSTPDCQKYWGANITDDMICAGGNGTGPCMNDSGGPLVCEKGGVWTQVGIVSWGSRECDASIPAVFTRITAHLPWVKQTLEEN</sequence>
<dbReference type="GeneID" id="106002316"/>
<keyword evidence="10" id="KW-0732">Signal</keyword>
<dbReference type="InterPro" id="IPR001314">
    <property type="entry name" value="Peptidase_S1A"/>
</dbReference>
<dbReference type="InterPro" id="IPR018114">
    <property type="entry name" value="TRYPSIN_HIS"/>
</dbReference>
<keyword evidence="6" id="KW-0720">Serine protease</keyword>
<dbReference type="OrthoDB" id="5918597at2759"/>
<reference evidence="13" key="1">
    <citation type="submission" date="2025-08" db="UniProtKB">
        <authorList>
            <consortium name="RefSeq"/>
        </authorList>
    </citation>
    <scope>IDENTIFICATION</scope>
    <source>
        <tissue evidence="13">Kidney</tissue>
    </source>
</reference>
<dbReference type="GO" id="GO:0005576">
    <property type="term" value="C:extracellular region"/>
    <property type="evidence" value="ECO:0007669"/>
    <property type="project" value="UniProtKB-SubCell"/>
</dbReference>
<evidence type="ECO:0000256" key="9">
    <source>
        <dbReference type="ARBA" id="ARBA00044036"/>
    </source>
</evidence>
<evidence type="ECO:0000313" key="12">
    <source>
        <dbReference type="Proteomes" id="UP000081671"/>
    </source>
</evidence>
<dbReference type="SUPFAM" id="SSF50494">
    <property type="entry name" value="Trypsin-like serine proteases"/>
    <property type="match status" value="1"/>
</dbReference>
<dbReference type="InterPro" id="IPR001254">
    <property type="entry name" value="Trypsin_dom"/>
</dbReference>
<keyword evidence="7" id="KW-0865">Zymogen</keyword>
<keyword evidence="4" id="KW-0222">Digestion</keyword>
<dbReference type="Proteomes" id="UP000081671">
    <property type="component" value="Unplaced"/>
</dbReference>
<dbReference type="SMART" id="SM00020">
    <property type="entry name" value="Tryp_SPc"/>
    <property type="match status" value="1"/>
</dbReference>
<dbReference type="FunFam" id="2.40.10.10:FF:000176">
    <property type="entry name" value="Chymotrypsinogen A"/>
    <property type="match status" value="1"/>
</dbReference>
<evidence type="ECO:0000256" key="6">
    <source>
        <dbReference type="ARBA" id="ARBA00022825"/>
    </source>
</evidence>
<dbReference type="InterPro" id="IPR009003">
    <property type="entry name" value="Peptidase_S1_PA"/>
</dbReference>
<evidence type="ECO:0000256" key="7">
    <source>
        <dbReference type="ARBA" id="ARBA00023145"/>
    </source>
</evidence>
<dbReference type="InterPro" id="IPR043504">
    <property type="entry name" value="Peptidase_S1_PA_chymotrypsin"/>
</dbReference>
<evidence type="ECO:0000256" key="1">
    <source>
        <dbReference type="ARBA" id="ARBA00004239"/>
    </source>
</evidence>
<organism evidence="12 13">
    <name type="scientific">Dipodomys ordii</name>
    <name type="common">Ord's kangaroo rat</name>
    <dbReference type="NCBI Taxonomy" id="10020"/>
    <lineage>
        <taxon>Eukaryota</taxon>
        <taxon>Metazoa</taxon>
        <taxon>Chordata</taxon>
        <taxon>Craniata</taxon>
        <taxon>Vertebrata</taxon>
        <taxon>Euteleostomi</taxon>
        <taxon>Mammalia</taxon>
        <taxon>Eutheria</taxon>
        <taxon>Euarchontoglires</taxon>
        <taxon>Glires</taxon>
        <taxon>Rodentia</taxon>
        <taxon>Castorimorpha</taxon>
        <taxon>Heteromyidae</taxon>
        <taxon>Dipodomyinae</taxon>
        <taxon>Dipodomys</taxon>
    </lineage>
</organism>
<dbReference type="PANTHER" id="PTHR24250:SF65">
    <property type="entry name" value="CHYMOTRYPSINOGEN B"/>
    <property type="match status" value="1"/>
</dbReference>
<protein>
    <recommendedName>
        <fullName evidence="9">chymotrypsin</fullName>
        <ecNumber evidence="9">3.4.21.1</ecNumber>
    </recommendedName>
</protein>
<dbReference type="FunFam" id="2.40.10.10:FF:000181">
    <property type="entry name" value="Chymotrypsinogen A"/>
    <property type="match status" value="1"/>
</dbReference>
<evidence type="ECO:0000256" key="4">
    <source>
        <dbReference type="ARBA" id="ARBA00022757"/>
    </source>
</evidence>
<evidence type="ECO:0000256" key="3">
    <source>
        <dbReference type="ARBA" id="ARBA00022670"/>
    </source>
</evidence>
<dbReference type="RefSeq" id="XP_012892665.1">
    <property type="nucleotide sequence ID" value="XM_013037211.1"/>
</dbReference>
<name>A0A1S3GVG1_DIPOR</name>
<dbReference type="PROSITE" id="PS50240">
    <property type="entry name" value="TRYPSIN_DOM"/>
    <property type="match status" value="1"/>
</dbReference>
<dbReference type="GO" id="GO:0007586">
    <property type="term" value="P:digestion"/>
    <property type="evidence" value="ECO:0007669"/>
    <property type="project" value="UniProtKB-KW"/>
</dbReference>
<evidence type="ECO:0000256" key="8">
    <source>
        <dbReference type="ARBA" id="ARBA00023157"/>
    </source>
</evidence>
<dbReference type="PANTHER" id="PTHR24250">
    <property type="entry name" value="CHYMOTRYPSIN-RELATED"/>
    <property type="match status" value="1"/>
</dbReference>
<keyword evidence="2" id="KW-0964">Secreted</keyword>
<gene>
    <name evidence="13" type="primary">LOC106002316</name>
</gene>
<accession>A0A1S3GVG1</accession>
<dbReference type="AlphaFoldDB" id="A0A1S3GVG1"/>
<dbReference type="PROSITE" id="PS00134">
    <property type="entry name" value="TRYPSIN_HIS"/>
    <property type="match status" value="1"/>
</dbReference>
<dbReference type="CDD" id="cd00190">
    <property type="entry name" value="Tryp_SPc"/>
    <property type="match status" value="1"/>
</dbReference>
<feature type="domain" description="Peptidase S1" evidence="11">
    <location>
        <begin position="66"/>
        <end position="292"/>
    </location>
</feature>
<dbReference type="Pfam" id="PF00089">
    <property type="entry name" value="Trypsin"/>
    <property type="match status" value="1"/>
</dbReference>
<evidence type="ECO:0000259" key="11">
    <source>
        <dbReference type="PROSITE" id="PS50240"/>
    </source>
</evidence>
<dbReference type="PRINTS" id="PR00722">
    <property type="entry name" value="CHYMOTRYPSIN"/>
</dbReference>
<dbReference type="EC" id="3.4.21.1" evidence="9"/>
<keyword evidence="8" id="KW-1015">Disulfide bond</keyword>
<feature type="signal peptide" evidence="10">
    <location>
        <begin position="1"/>
        <end position="18"/>
    </location>
</feature>